<dbReference type="InterPro" id="IPR018551">
    <property type="entry name" value="DUF2007"/>
</dbReference>
<proteinExistence type="predicted"/>
<gene>
    <name evidence="2" type="ORF">P3W24_01780</name>
</gene>
<evidence type="ECO:0000259" key="1">
    <source>
        <dbReference type="Pfam" id="PF09413"/>
    </source>
</evidence>
<name>A0ABT6B6H1_9GAMM</name>
<protein>
    <submittedName>
        <fullName evidence="2">DUF2007 domain-containing protein</fullName>
    </submittedName>
</protein>
<sequence length="90" mass="9477">MRIAYHAESLIDAHLVKDALERADIPAFVSGEFLIGAMGQLPARDFIAVMVPEAAGEAADAIVRGVEAQLAQARAWAAADDDIDAVTFPA</sequence>
<accession>A0ABT6B6H1</accession>
<dbReference type="Pfam" id="PF09413">
    <property type="entry name" value="DUF2007"/>
    <property type="match status" value="1"/>
</dbReference>
<evidence type="ECO:0000313" key="3">
    <source>
        <dbReference type="Proteomes" id="UP001528850"/>
    </source>
</evidence>
<evidence type="ECO:0000313" key="2">
    <source>
        <dbReference type="EMBL" id="MDF4023705.1"/>
    </source>
</evidence>
<reference evidence="2 3" key="1">
    <citation type="journal article" date="2024" name="Curr. Microbiol.">
        <title>Luteibacter sahnii sp. nov., A Novel Yellow-Colored Xanthomonadin Pigment Producing Probiotic Bacterium from Healthy Rice Seed Microbiome.</title>
        <authorList>
            <person name="Jaiswal G."/>
            <person name="Rana R."/>
            <person name="Nayak P.K."/>
            <person name="Chouhan R."/>
            <person name="Gandhi S.G."/>
            <person name="Patel H.K."/>
            <person name="Patil P.B."/>
        </authorList>
    </citation>
    <scope>NUCLEOTIDE SEQUENCE [LARGE SCALE GENOMIC DNA]</scope>
    <source>
        <strain evidence="2 3">PPL201</strain>
    </source>
</reference>
<dbReference type="Proteomes" id="UP001528850">
    <property type="component" value="Unassembled WGS sequence"/>
</dbReference>
<dbReference type="EMBL" id="JARJJS010000001">
    <property type="protein sequence ID" value="MDF4023705.1"/>
    <property type="molecule type" value="Genomic_DNA"/>
</dbReference>
<feature type="domain" description="DUF2007" evidence="1">
    <location>
        <begin position="1"/>
        <end position="64"/>
    </location>
</feature>
<comment type="caution">
    <text evidence="2">The sequence shown here is derived from an EMBL/GenBank/DDBJ whole genome shotgun (WGS) entry which is preliminary data.</text>
</comment>
<organism evidence="2 3">
    <name type="scientific">Luteibacter sahnii</name>
    <dbReference type="NCBI Taxonomy" id="3021977"/>
    <lineage>
        <taxon>Bacteria</taxon>
        <taxon>Pseudomonadati</taxon>
        <taxon>Pseudomonadota</taxon>
        <taxon>Gammaproteobacteria</taxon>
        <taxon>Lysobacterales</taxon>
        <taxon>Rhodanobacteraceae</taxon>
        <taxon>Luteibacter</taxon>
    </lineage>
</organism>
<keyword evidence="3" id="KW-1185">Reference proteome</keyword>